<evidence type="ECO:0000256" key="10">
    <source>
        <dbReference type="SAM" id="MobiDB-lite"/>
    </source>
</evidence>
<dbReference type="SUPFAM" id="SSF56300">
    <property type="entry name" value="Metallo-dependent phosphatases"/>
    <property type="match status" value="1"/>
</dbReference>
<comment type="activity regulation">
    <text evidence="9">Nuclease activity is regulated by Rad50.</text>
</comment>
<dbReference type="PANTHER" id="PTHR30337:SF0">
    <property type="entry name" value="NUCLEASE SBCCD SUBUNIT D"/>
    <property type="match status" value="1"/>
</dbReference>
<evidence type="ECO:0000256" key="1">
    <source>
        <dbReference type="ARBA" id="ARBA00022722"/>
    </source>
</evidence>
<feature type="binding site" evidence="9">
    <location>
        <position position="202"/>
    </location>
    <ligand>
        <name>Mn(2+)</name>
        <dbReference type="ChEBI" id="CHEBI:29035"/>
        <label>1</label>
    </ligand>
</feature>
<dbReference type="InterPro" id="IPR029052">
    <property type="entry name" value="Metallo-depent_PP-like"/>
</dbReference>
<dbReference type="CDD" id="cd00840">
    <property type="entry name" value="MPP_Mre11_N"/>
    <property type="match status" value="1"/>
</dbReference>
<dbReference type="AlphaFoldDB" id="A0A7C2SQ69"/>
<comment type="function">
    <text evidence="9">Part of the Rad50/Mre11 complex, which is involved in the early steps of DNA double-strand break (DSB) repair. The complex may facilitate opening of the processed DNA ends to aid in the recruitment of HerA and NurA. Mre11 binds to DSB ends and has both double-stranded 3'-5' exonuclease activity and single-stranded endonuclease activity.</text>
</comment>
<evidence type="ECO:0000259" key="11">
    <source>
        <dbReference type="Pfam" id="PF00149"/>
    </source>
</evidence>
<feature type="binding site" evidence="9">
    <location>
        <position position="8"/>
    </location>
    <ligand>
        <name>Mn(2+)</name>
        <dbReference type="ChEBI" id="CHEBI:29035"/>
        <label>1</label>
    </ligand>
</feature>
<dbReference type="Gene3D" id="3.60.21.10">
    <property type="match status" value="1"/>
</dbReference>
<keyword evidence="1 9" id="KW-0540">Nuclease</keyword>
<dbReference type="EMBL" id="DTLB01000008">
    <property type="protein sequence ID" value="HFW31688.1"/>
    <property type="molecule type" value="Genomic_DNA"/>
</dbReference>
<keyword evidence="4 9" id="KW-0227">DNA damage</keyword>
<keyword evidence="8 9" id="KW-0464">Manganese</keyword>
<feature type="binding site" evidence="9">
    <location>
        <position position="200"/>
    </location>
    <ligand>
        <name>Mn(2+)</name>
        <dbReference type="ChEBI" id="CHEBI:29035"/>
        <label>2</label>
    </ligand>
</feature>
<evidence type="ECO:0000313" key="12">
    <source>
        <dbReference type="EMBL" id="HET21251.1"/>
    </source>
</evidence>
<protein>
    <recommendedName>
        <fullName evidence="9">DNA double-strand break repair protein Mre11</fullName>
        <ecNumber evidence="9">3.1.-.-</ecNumber>
    </recommendedName>
</protein>
<evidence type="ECO:0000256" key="3">
    <source>
        <dbReference type="ARBA" id="ARBA00022759"/>
    </source>
</evidence>
<dbReference type="HAMAP" id="MF_02044">
    <property type="entry name" value="Mre11"/>
    <property type="match status" value="1"/>
</dbReference>
<keyword evidence="2 9" id="KW-0479">Metal-binding</keyword>
<keyword evidence="6 9" id="KW-0269">Exonuclease</keyword>
<dbReference type="PANTHER" id="PTHR30337">
    <property type="entry name" value="COMPONENT OF ATP-DEPENDENT DSDNA EXONUCLEASE"/>
    <property type="match status" value="1"/>
</dbReference>
<evidence type="ECO:0000256" key="7">
    <source>
        <dbReference type="ARBA" id="ARBA00023204"/>
    </source>
</evidence>
<feature type="binding site" evidence="9">
    <location>
        <position position="49"/>
    </location>
    <ligand>
        <name>Mn(2+)</name>
        <dbReference type="ChEBI" id="CHEBI:29035"/>
        <label>1</label>
    </ligand>
</feature>
<reference evidence="12" key="1">
    <citation type="journal article" date="2020" name="mSystems">
        <title>Genome- and Community-Level Interaction Insights into Carbon Utilization and Element Cycling Functions of Hydrothermarchaeota in Hydrothermal Sediment.</title>
        <authorList>
            <person name="Zhou Z."/>
            <person name="Liu Y."/>
            <person name="Xu W."/>
            <person name="Pan J."/>
            <person name="Luo Z.H."/>
            <person name="Li M."/>
        </authorList>
    </citation>
    <scope>NUCLEOTIDE SEQUENCE [LARGE SCALE GENOMIC DNA]</scope>
    <source>
        <strain evidence="12">SpSt-12</strain>
        <strain evidence="13">SpSt-87</strain>
    </source>
</reference>
<evidence type="ECO:0000256" key="9">
    <source>
        <dbReference type="HAMAP-Rule" id="MF_02044"/>
    </source>
</evidence>
<feature type="binding site" evidence="9">
    <location>
        <position position="49"/>
    </location>
    <ligand>
        <name>Mn(2+)</name>
        <dbReference type="ChEBI" id="CHEBI:29035"/>
        <label>2</label>
    </ligand>
</feature>
<dbReference type="Pfam" id="PF00149">
    <property type="entry name" value="Metallophos"/>
    <property type="match status" value="1"/>
</dbReference>
<feature type="compositionally biased region" description="Acidic residues" evidence="10">
    <location>
        <begin position="388"/>
        <end position="397"/>
    </location>
</feature>
<comment type="similarity">
    <text evidence="9">Belongs to the MRE11/RAD32 family.</text>
</comment>
<organism evidence="12">
    <name type="scientific">Archaeoglobus fulgidus</name>
    <dbReference type="NCBI Taxonomy" id="2234"/>
    <lineage>
        <taxon>Archaea</taxon>
        <taxon>Methanobacteriati</taxon>
        <taxon>Methanobacteriota</taxon>
        <taxon>Archaeoglobi</taxon>
        <taxon>Archaeoglobales</taxon>
        <taxon>Archaeoglobaceae</taxon>
        <taxon>Archaeoglobus</taxon>
    </lineage>
</organism>
<keyword evidence="7 9" id="KW-0234">DNA repair</keyword>
<feature type="region of interest" description="Disordered" evidence="10">
    <location>
        <begin position="386"/>
        <end position="405"/>
    </location>
</feature>
<keyword evidence="3 9" id="KW-0255">Endonuclease</keyword>
<comment type="caution">
    <text evidence="12">The sequence shown here is derived from an EMBL/GenBank/DDBJ whole genome shotgun (WGS) entry which is preliminary data.</text>
</comment>
<sequence length="427" mass="49889">MKFAHIADVHLGYEQYNQPWRAEDFAKAFRSIAKKAVEENVDFVIIAGDLFHRSLPSPKTIKDAIETLWIFRKENIPVFAVEGNHDKSRDVSAYHLLESLGLLNVIGLRKNPVSGENTRSLKIQNVYLVKGAVGDVEILGDRHRSRWQLEKVLPLLKPESEKSILVLHQAVKEVVDVELEMAYELTISDLPLAGYYAFGHIHIPRIYNFNGRFIAYPGSVERYDIREASRIIRYRKELVSKDGIGKGFLIVKNFRPEFVEIDTRELYDVELEDESVESLERKFFEVLKDMDREGVMIAKLRCRDVVDVRNFSEIAAKNLRYAEIRFERIFEDAEEIELKQESEFFTEFELKLLDLLRGEMDEDEVYRLVVEHYLSVERKVGGEKVQEVAEEQTEPEPEEKKMMEKRMVEKEIRKPRTLLDFLGVEEE</sequence>
<gene>
    <name evidence="9" type="primary">mre11</name>
    <name evidence="12" type="ORF">ENN70_04000</name>
    <name evidence="13" type="ORF">ENW66_01855</name>
</gene>
<evidence type="ECO:0000313" key="13">
    <source>
        <dbReference type="EMBL" id="HFW31688.1"/>
    </source>
</evidence>
<keyword evidence="5 9" id="KW-0378">Hydrolase</keyword>
<evidence type="ECO:0000256" key="2">
    <source>
        <dbReference type="ARBA" id="ARBA00022723"/>
    </source>
</evidence>
<feature type="binding site" evidence="9">
    <location>
        <position position="10"/>
    </location>
    <ligand>
        <name>Mn(2+)</name>
        <dbReference type="ChEBI" id="CHEBI:29035"/>
        <label>1</label>
    </ligand>
</feature>
<comment type="cofactor">
    <cofactor evidence="9">
        <name>Mn(2+)</name>
        <dbReference type="ChEBI" id="CHEBI:29035"/>
    </cofactor>
    <text evidence="9">Binds 2 manganese ions per subunit.</text>
</comment>
<dbReference type="GO" id="GO:0008408">
    <property type="term" value="F:3'-5' exonuclease activity"/>
    <property type="evidence" value="ECO:0007669"/>
    <property type="project" value="UniProtKB-UniRule"/>
</dbReference>
<feature type="binding site" evidence="9">
    <location>
        <position position="168"/>
    </location>
    <ligand>
        <name>Mn(2+)</name>
        <dbReference type="ChEBI" id="CHEBI:29035"/>
        <label>2</label>
    </ligand>
</feature>
<dbReference type="EC" id="3.1.-.-" evidence="9"/>
<dbReference type="GO" id="GO:0045027">
    <property type="term" value="F:DNA end binding"/>
    <property type="evidence" value="ECO:0007669"/>
    <property type="project" value="UniProtKB-UniRule"/>
</dbReference>
<dbReference type="InterPro" id="IPR004843">
    <property type="entry name" value="Calcineurin-like_PHP"/>
</dbReference>
<evidence type="ECO:0000256" key="6">
    <source>
        <dbReference type="ARBA" id="ARBA00022839"/>
    </source>
</evidence>
<evidence type="ECO:0000256" key="5">
    <source>
        <dbReference type="ARBA" id="ARBA00022801"/>
    </source>
</evidence>
<dbReference type="GO" id="GO:0006302">
    <property type="term" value="P:double-strand break repair"/>
    <property type="evidence" value="ECO:0007669"/>
    <property type="project" value="UniProtKB-UniRule"/>
</dbReference>
<evidence type="ECO:0000256" key="4">
    <source>
        <dbReference type="ARBA" id="ARBA00022763"/>
    </source>
</evidence>
<dbReference type="GO" id="GO:0000403">
    <property type="term" value="F:Y-form DNA binding"/>
    <property type="evidence" value="ECO:0007669"/>
    <property type="project" value="UniProtKB-UniRule"/>
</dbReference>
<comment type="subunit">
    <text evidence="9">Homodimer. Forms a heterotetramer composed of two Mre11 subunits and two Rad50 subunits.</text>
</comment>
<proteinExistence type="inferred from homology"/>
<feature type="domain" description="Calcineurin-like phosphoesterase" evidence="11">
    <location>
        <begin position="1"/>
        <end position="204"/>
    </location>
</feature>
<dbReference type="InterPro" id="IPR041796">
    <property type="entry name" value="Mre11_N"/>
</dbReference>
<feature type="active site" description="Proton donor" evidence="9">
    <location>
        <position position="85"/>
    </location>
</feature>
<accession>A0A7C2SQ69</accession>
<feature type="binding site" evidence="9">
    <location>
        <position position="84"/>
    </location>
    <ligand>
        <name>Mn(2+)</name>
        <dbReference type="ChEBI" id="CHEBI:29035"/>
        <label>2</label>
    </ligand>
</feature>
<dbReference type="InterPro" id="IPR050535">
    <property type="entry name" value="DNA_Repair-Maintenance_Comp"/>
</dbReference>
<evidence type="ECO:0000256" key="8">
    <source>
        <dbReference type="ARBA" id="ARBA00023211"/>
    </source>
</evidence>
<dbReference type="GO" id="GO:0004519">
    <property type="term" value="F:endonuclease activity"/>
    <property type="evidence" value="ECO:0007669"/>
    <property type="project" value="UniProtKB-UniRule"/>
</dbReference>
<dbReference type="GO" id="GO:0030145">
    <property type="term" value="F:manganese ion binding"/>
    <property type="evidence" value="ECO:0007669"/>
    <property type="project" value="UniProtKB-UniRule"/>
</dbReference>
<dbReference type="InterPro" id="IPR032885">
    <property type="entry name" value="Mre11_archaea-type"/>
</dbReference>
<name>A0A7C2SQ69_ARCFL</name>
<dbReference type="EMBL" id="DSCQ01000049">
    <property type="protein sequence ID" value="HET21251.1"/>
    <property type="molecule type" value="Genomic_DNA"/>
</dbReference>